<dbReference type="PANTHER" id="PTHR32071:SF121">
    <property type="entry name" value="SIGMA L-DEPENDENT TRANSCRIPTIONAL REGULATOR YQIR-RELATED"/>
    <property type="match status" value="1"/>
</dbReference>
<dbReference type="CDD" id="cd00130">
    <property type="entry name" value="PAS"/>
    <property type="match status" value="1"/>
</dbReference>
<dbReference type="SUPFAM" id="SSF55785">
    <property type="entry name" value="PYP-like sensor domain (PAS domain)"/>
    <property type="match status" value="1"/>
</dbReference>
<dbReference type="Gene3D" id="3.30.450.20">
    <property type="entry name" value="PAS domain"/>
    <property type="match status" value="1"/>
</dbReference>
<dbReference type="InterPro" id="IPR003593">
    <property type="entry name" value="AAA+_ATPase"/>
</dbReference>
<dbReference type="InterPro" id="IPR000014">
    <property type="entry name" value="PAS"/>
</dbReference>
<dbReference type="SUPFAM" id="SSF46689">
    <property type="entry name" value="Homeodomain-like"/>
    <property type="match status" value="1"/>
</dbReference>
<keyword evidence="4" id="KW-0804">Transcription</keyword>
<dbReference type="InterPro" id="IPR025662">
    <property type="entry name" value="Sigma_54_int_dom_ATP-bd_1"/>
</dbReference>
<accession>A0A644W9I5</accession>
<reference evidence="7" key="1">
    <citation type="submission" date="2019-08" db="EMBL/GenBank/DDBJ databases">
        <authorList>
            <person name="Kucharzyk K."/>
            <person name="Murdoch R.W."/>
            <person name="Higgins S."/>
            <person name="Loffler F."/>
        </authorList>
    </citation>
    <scope>NUCLEOTIDE SEQUENCE</scope>
</reference>
<evidence type="ECO:0000256" key="1">
    <source>
        <dbReference type="ARBA" id="ARBA00022741"/>
    </source>
</evidence>
<dbReference type="InterPro" id="IPR025944">
    <property type="entry name" value="Sigma_54_int_dom_CS"/>
</dbReference>
<dbReference type="GO" id="GO:0005524">
    <property type="term" value="F:ATP binding"/>
    <property type="evidence" value="ECO:0007669"/>
    <property type="project" value="UniProtKB-KW"/>
</dbReference>
<evidence type="ECO:0000256" key="4">
    <source>
        <dbReference type="ARBA" id="ARBA00023163"/>
    </source>
</evidence>
<keyword evidence="1" id="KW-0547">Nucleotide-binding</keyword>
<dbReference type="InterPro" id="IPR013767">
    <property type="entry name" value="PAS_fold"/>
</dbReference>
<dbReference type="Pfam" id="PF00989">
    <property type="entry name" value="PAS"/>
    <property type="match status" value="1"/>
</dbReference>
<dbReference type="AlphaFoldDB" id="A0A644W9I5"/>
<proteinExistence type="predicted"/>
<keyword evidence="3" id="KW-0805">Transcription regulation</keyword>
<organism evidence="7">
    <name type="scientific">bioreactor metagenome</name>
    <dbReference type="NCBI Taxonomy" id="1076179"/>
    <lineage>
        <taxon>unclassified sequences</taxon>
        <taxon>metagenomes</taxon>
        <taxon>ecological metagenomes</taxon>
    </lineage>
</organism>
<dbReference type="InterPro" id="IPR035965">
    <property type="entry name" value="PAS-like_dom_sf"/>
</dbReference>
<dbReference type="Gene3D" id="1.10.8.60">
    <property type="match status" value="1"/>
</dbReference>
<dbReference type="GO" id="GO:0043565">
    <property type="term" value="F:sequence-specific DNA binding"/>
    <property type="evidence" value="ECO:0007669"/>
    <property type="project" value="InterPro"/>
</dbReference>
<dbReference type="PROSITE" id="PS00675">
    <property type="entry name" value="SIGMA54_INTERACT_1"/>
    <property type="match status" value="1"/>
</dbReference>
<dbReference type="InterPro" id="IPR009057">
    <property type="entry name" value="Homeodomain-like_sf"/>
</dbReference>
<dbReference type="InterPro" id="IPR027417">
    <property type="entry name" value="P-loop_NTPase"/>
</dbReference>
<protein>
    <submittedName>
        <fullName evidence="7">Anaerobic nitric oxide reductase transcription regulator NorR</fullName>
    </submittedName>
</protein>
<comment type="caution">
    <text evidence="7">The sequence shown here is derived from an EMBL/GenBank/DDBJ whole genome shotgun (WGS) entry which is preliminary data.</text>
</comment>
<dbReference type="FunFam" id="3.40.50.300:FF:000006">
    <property type="entry name" value="DNA-binding transcriptional regulator NtrC"/>
    <property type="match status" value="1"/>
</dbReference>
<keyword evidence="2" id="KW-0067">ATP-binding</keyword>
<evidence type="ECO:0000256" key="2">
    <source>
        <dbReference type="ARBA" id="ARBA00022840"/>
    </source>
</evidence>
<name>A0A644W9I5_9ZZZZ</name>
<dbReference type="CDD" id="cd00009">
    <property type="entry name" value="AAA"/>
    <property type="match status" value="1"/>
</dbReference>
<dbReference type="Pfam" id="PF02954">
    <property type="entry name" value="HTH_8"/>
    <property type="match status" value="1"/>
</dbReference>
<dbReference type="PROSITE" id="PS50112">
    <property type="entry name" value="PAS"/>
    <property type="match status" value="1"/>
</dbReference>
<dbReference type="Gene3D" id="1.10.10.60">
    <property type="entry name" value="Homeodomain-like"/>
    <property type="match status" value="1"/>
</dbReference>
<dbReference type="PROSITE" id="PS50045">
    <property type="entry name" value="SIGMA54_INTERACT_4"/>
    <property type="match status" value="1"/>
</dbReference>
<dbReference type="GO" id="GO:0006355">
    <property type="term" value="P:regulation of DNA-templated transcription"/>
    <property type="evidence" value="ECO:0007669"/>
    <property type="project" value="InterPro"/>
</dbReference>
<evidence type="ECO:0000259" key="6">
    <source>
        <dbReference type="PROSITE" id="PS50112"/>
    </source>
</evidence>
<dbReference type="Pfam" id="PF25601">
    <property type="entry name" value="AAA_lid_14"/>
    <property type="match status" value="1"/>
</dbReference>
<dbReference type="SUPFAM" id="SSF52540">
    <property type="entry name" value="P-loop containing nucleoside triphosphate hydrolases"/>
    <property type="match status" value="1"/>
</dbReference>
<gene>
    <name evidence="7" type="primary">norR_59</name>
    <name evidence="7" type="ORF">SDC9_46364</name>
</gene>
<dbReference type="PANTHER" id="PTHR32071">
    <property type="entry name" value="TRANSCRIPTIONAL REGULATORY PROTEIN"/>
    <property type="match status" value="1"/>
</dbReference>
<evidence type="ECO:0000256" key="3">
    <source>
        <dbReference type="ARBA" id="ARBA00023015"/>
    </source>
</evidence>
<feature type="domain" description="Sigma-54 factor interaction" evidence="5">
    <location>
        <begin position="149"/>
        <end position="378"/>
    </location>
</feature>
<dbReference type="SMART" id="SM00382">
    <property type="entry name" value="AAA"/>
    <property type="match status" value="1"/>
</dbReference>
<evidence type="ECO:0000259" key="5">
    <source>
        <dbReference type="PROSITE" id="PS50045"/>
    </source>
</evidence>
<sequence>MVYAPEGISLYRDIIEGYQGSIIVVDRNATLVFVNRGACELSGRSEEELLGWSAYDLVRIKVFSRSTLTETLETGKSVTRYLMINGDTNRGILATSVPICDEAGKLRYVIAYSQGEAFAKEHYAKLELEKHQMLQMLSSLLIETKNYHFICESPETKKLFQLAEVISGVSATVLITGESGTGKEVLARHIHKKSDRAGSIFLPVNCAAIPAELMESELFGYEKGAFTGANRTGKPGLLELADQGTLFLDEIGELPLPLQSKLLRALELGEVRRIGGNTTNYVDVRIIAATNRNLMSLVQQGKFREDLYYRLNVIPLHIPPLRERAEDIAALIDFFVLKYNTKHHLQTSLSDETKRRLLDYAWPGNVRELKNVLQRLVITDGAMGGLPGGSQQEPGLQAGQSLRAQEPDSSLLSVSYREYMEGAERAYLERVLQLCHGDVSQMSERLGLHVSGIYRKLDKYGLEPKRCKYKIPHKA</sequence>
<dbReference type="SMART" id="SM00091">
    <property type="entry name" value="PAS"/>
    <property type="match status" value="1"/>
</dbReference>
<dbReference type="NCBIfam" id="TIGR00229">
    <property type="entry name" value="sensory_box"/>
    <property type="match status" value="1"/>
</dbReference>
<dbReference type="PROSITE" id="PS00688">
    <property type="entry name" value="SIGMA54_INTERACT_3"/>
    <property type="match status" value="1"/>
</dbReference>
<evidence type="ECO:0000313" key="7">
    <source>
        <dbReference type="EMBL" id="MPM00141.1"/>
    </source>
</evidence>
<dbReference type="Gene3D" id="3.40.50.300">
    <property type="entry name" value="P-loop containing nucleotide triphosphate hydrolases"/>
    <property type="match status" value="1"/>
</dbReference>
<feature type="domain" description="PAS" evidence="6">
    <location>
        <begin position="7"/>
        <end position="51"/>
    </location>
</feature>
<dbReference type="InterPro" id="IPR002078">
    <property type="entry name" value="Sigma_54_int"/>
</dbReference>
<dbReference type="Pfam" id="PF00158">
    <property type="entry name" value="Sigma54_activat"/>
    <property type="match status" value="1"/>
</dbReference>
<dbReference type="EMBL" id="VSSQ01000710">
    <property type="protein sequence ID" value="MPM00141.1"/>
    <property type="molecule type" value="Genomic_DNA"/>
</dbReference>
<dbReference type="InterPro" id="IPR002197">
    <property type="entry name" value="HTH_Fis"/>
</dbReference>
<dbReference type="InterPro" id="IPR058031">
    <property type="entry name" value="AAA_lid_NorR"/>
</dbReference>